<evidence type="ECO:0000313" key="4">
    <source>
        <dbReference type="EMBL" id="SEU03306.1"/>
    </source>
</evidence>
<name>A0A1I0J0R9_9FIRM</name>
<evidence type="ECO:0008006" key="6">
    <source>
        <dbReference type="Google" id="ProtNLM"/>
    </source>
</evidence>
<keyword evidence="2" id="KW-0812">Transmembrane</keyword>
<evidence type="ECO:0000256" key="3">
    <source>
        <dbReference type="SAM" id="SignalP"/>
    </source>
</evidence>
<feature type="region of interest" description="Disordered" evidence="1">
    <location>
        <begin position="198"/>
        <end position="246"/>
    </location>
</feature>
<dbReference type="Proteomes" id="UP000198508">
    <property type="component" value="Unassembled WGS sequence"/>
</dbReference>
<dbReference type="EMBL" id="FOIM01000025">
    <property type="protein sequence ID" value="SEU03306.1"/>
    <property type="molecule type" value="Genomic_DNA"/>
</dbReference>
<organism evidence="4 5">
    <name type="scientific">Enterocloster lavalensis</name>
    <dbReference type="NCBI Taxonomy" id="460384"/>
    <lineage>
        <taxon>Bacteria</taxon>
        <taxon>Bacillati</taxon>
        <taxon>Bacillota</taxon>
        <taxon>Clostridia</taxon>
        <taxon>Lachnospirales</taxon>
        <taxon>Lachnospiraceae</taxon>
        <taxon>Enterocloster</taxon>
    </lineage>
</organism>
<gene>
    <name evidence="4" type="ORF">SAMN05216313_12563</name>
</gene>
<dbReference type="RefSeq" id="WP_092368131.1">
    <property type="nucleotide sequence ID" value="NZ_DAINWJ010000445.1"/>
</dbReference>
<dbReference type="AlphaFoldDB" id="A0A1I0J0R9"/>
<protein>
    <recommendedName>
        <fullName evidence="6">LPXTG-motif cell wall anchor domain-containing protein</fullName>
    </recommendedName>
</protein>
<evidence type="ECO:0000313" key="5">
    <source>
        <dbReference type="Proteomes" id="UP000198508"/>
    </source>
</evidence>
<feature type="transmembrane region" description="Helical" evidence="2">
    <location>
        <begin position="252"/>
        <end position="271"/>
    </location>
</feature>
<feature type="compositionally biased region" description="Low complexity" evidence="1">
    <location>
        <begin position="226"/>
        <end position="246"/>
    </location>
</feature>
<evidence type="ECO:0000256" key="1">
    <source>
        <dbReference type="SAM" id="MobiDB-lite"/>
    </source>
</evidence>
<reference evidence="5" key="1">
    <citation type="submission" date="2016-10" db="EMBL/GenBank/DDBJ databases">
        <authorList>
            <person name="Varghese N."/>
            <person name="Submissions S."/>
        </authorList>
    </citation>
    <scope>NUCLEOTIDE SEQUENCE [LARGE SCALE GENOMIC DNA]</scope>
    <source>
        <strain evidence="5">NLAE-zl-G277</strain>
    </source>
</reference>
<keyword evidence="2" id="KW-1133">Transmembrane helix</keyword>
<proteinExistence type="predicted"/>
<keyword evidence="2" id="KW-0472">Membrane</keyword>
<feature type="chain" id="PRO_5044372600" description="LPXTG-motif cell wall anchor domain-containing protein" evidence="3">
    <location>
        <begin position="26"/>
        <end position="280"/>
    </location>
</feature>
<keyword evidence="3" id="KW-0732">Signal</keyword>
<dbReference type="GeneID" id="93277546"/>
<keyword evidence="5" id="KW-1185">Reference proteome</keyword>
<dbReference type="STRING" id="460384.SAMN05216313_12563"/>
<evidence type="ECO:0000256" key="2">
    <source>
        <dbReference type="SAM" id="Phobius"/>
    </source>
</evidence>
<accession>A0A1I0J0R9</accession>
<sequence>MRKLWTAVAAAIFLTAALGTGTAYAHDAEYGMWTGEQNGLLLGIVEEAGEDWVVLKEVKALPSGDKGGVNDRQLPPEEVPERLKVTDLRPYLISYNKVEKPQAGQCLLVSADLGKNGEWKALWPPYEVSSLDTSTLEFQTDEDKNMYGAAWERFVHSGGKDYRFAFEHGDLSDTLYLQVPRDDGTMENQIIFQRENKIESQAPDSLEAAPDKETAAVQESATAGQTEPETTPAAQAAGAETTQAEETGTASMGLETVLIAIAAGFFGGMVISRLRKNKKR</sequence>
<feature type="signal peptide" evidence="3">
    <location>
        <begin position="1"/>
        <end position="25"/>
    </location>
</feature>